<protein>
    <submittedName>
        <fullName evidence="2">Uncharacterized protein</fullName>
    </submittedName>
</protein>
<proteinExistence type="predicted"/>
<evidence type="ECO:0000313" key="3">
    <source>
        <dbReference type="Proteomes" id="UP000292702"/>
    </source>
</evidence>
<evidence type="ECO:0000313" key="2">
    <source>
        <dbReference type="EMBL" id="TCD65995.1"/>
    </source>
</evidence>
<feature type="compositionally biased region" description="Polar residues" evidence="1">
    <location>
        <begin position="1"/>
        <end position="14"/>
    </location>
</feature>
<dbReference type="Proteomes" id="UP000292702">
    <property type="component" value="Unassembled WGS sequence"/>
</dbReference>
<dbReference type="EMBL" id="RWJN01000154">
    <property type="protein sequence ID" value="TCD65995.1"/>
    <property type="molecule type" value="Genomic_DNA"/>
</dbReference>
<name>A0A4R0RJD1_9APHY</name>
<evidence type="ECO:0000256" key="1">
    <source>
        <dbReference type="SAM" id="MobiDB-lite"/>
    </source>
</evidence>
<dbReference type="AlphaFoldDB" id="A0A4R0RJD1"/>
<reference evidence="2 3" key="1">
    <citation type="submission" date="2018-11" db="EMBL/GenBank/DDBJ databases">
        <title>Genome assembly of Steccherinum ochraceum LE-BIN_3174, the white-rot fungus of the Steccherinaceae family (The Residual Polyporoid clade, Polyporales, Basidiomycota).</title>
        <authorList>
            <person name="Fedorova T.V."/>
            <person name="Glazunova O.A."/>
            <person name="Landesman E.O."/>
            <person name="Moiseenko K.V."/>
            <person name="Psurtseva N.V."/>
            <person name="Savinova O.S."/>
            <person name="Shakhova N.V."/>
            <person name="Tyazhelova T.V."/>
            <person name="Vasina D.V."/>
        </authorList>
    </citation>
    <scope>NUCLEOTIDE SEQUENCE [LARGE SCALE GENOMIC DNA]</scope>
    <source>
        <strain evidence="2 3">LE-BIN_3174</strain>
    </source>
</reference>
<comment type="caution">
    <text evidence="2">The sequence shown here is derived from an EMBL/GenBank/DDBJ whole genome shotgun (WGS) entry which is preliminary data.</text>
</comment>
<accession>A0A4R0RJD1</accession>
<keyword evidence="3" id="KW-1185">Reference proteome</keyword>
<feature type="compositionally biased region" description="Low complexity" evidence="1">
    <location>
        <begin position="17"/>
        <end position="27"/>
    </location>
</feature>
<organism evidence="2 3">
    <name type="scientific">Steccherinum ochraceum</name>
    <dbReference type="NCBI Taxonomy" id="92696"/>
    <lineage>
        <taxon>Eukaryota</taxon>
        <taxon>Fungi</taxon>
        <taxon>Dikarya</taxon>
        <taxon>Basidiomycota</taxon>
        <taxon>Agaricomycotina</taxon>
        <taxon>Agaricomycetes</taxon>
        <taxon>Polyporales</taxon>
        <taxon>Steccherinaceae</taxon>
        <taxon>Steccherinum</taxon>
    </lineage>
</organism>
<gene>
    <name evidence="2" type="ORF">EIP91_001942</name>
</gene>
<sequence length="205" mass="23990">MPKATSTKSMSCRHSSVDASSSVGAASKQKVPPFVQRARAVNNDIRGLFPHKDFTEEQWRMVGKRVRAPFKFKDVPTQEQIQRSRCGDFFFGFYMSHQDILDFAKEFNKQRRWSPTMTSEDMYYTGWSLSLILDDWRDIDLRRVIVSPAHKEEMPEIVEEVGKPAYVACVLTTDEYFDGYNPTNREIAELAHVLEKRPFWWESYE</sequence>
<feature type="region of interest" description="Disordered" evidence="1">
    <location>
        <begin position="1"/>
        <end position="30"/>
    </location>
</feature>